<feature type="compositionally biased region" description="Pro residues" evidence="1">
    <location>
        <begin position="16"/>
        <end position="30"/>
    </location>
</feature>
<dbReference type="GO" id="GO:0008017">
    <property type="term" value="F:microtubule binding"/>
    <property type="evidence" value="ECO:0007669"/>
    <property type="project" value="InterPro"/>
</dbReference>
<feature type="compositionally biased region" description="Low complexity" evidence="1">
    <location>
        <begin position="2315"/>
        <end position="2326"/>
    </location>
</feature>
<dbReference type="PANTHER" id="PTHR13843:SF12">
    <property type="entry name" value="ATPASE F1_V1_A1 COMPLEX ALPHA_BETA SUBUNIT NUCLEOTIDE-BINDING DOMAIN-CONTAINING PROTEIN"/>
    <property type="match status" value="1"/>
</dbReference>
<feature type="compositionally biased region" description="Basic and acidic residues" evidence="1">
    <location>
        <begin position="629"/>
        <end position="668"/>
    </location>
</feature>
<feature type="compositionally biased region" description="Polar residues" evidence="1">
    <location>
        <begin position="3197"/>
        <end position="3209"/>
    </location>
</feature>
<dbReference type="RefSeq" id="XP_026277296.2">
    <property type="nucleotide sequence ID" value="XM_026421511.2"/>
</dbReference>
<feature type="compositionally biased region" description="Polar residues" evidence="1">
    <location>
        <begin position="3348"/>
        <end position="3358"/>
    </location>
</feature>
<feature type="compositionally biased region" description="Basic and acidic residues" evidence="1">
    <location>
        <begin position="1551"/>
        <end position="1561"/>
    </location>
</feature>
<feature type="region of interest" description="Disordered" evidence="1">
    <location>
        <begin position="3300"/>
        <end position="3361"/>
    </location>
</feature>
<dbReference type="GO" id="GO:0003779">
    <property type="term" value="F:actin binding"/>
    <property type="evidence" value="ECO:0007669"/>
    <property type="project" value="TreeGrafter"/>
</dbReference>
<feature type="compositionally biased region" description="Polar residues" evidence="1">
    <location>
        <begin position="2050"/>
        <end position="2060"/>
    </location>
</feature>
<protein>
    <submittedName>
        <fullName evidence="5">Microtubule-associated protein futsch</fullName>
    </submittedName>
</protein>
<feature type="compositionally biased region" description="Basic and acidic residues" evidence="1">
    <location>
        <begin position="984"/>
        <end position="1008"/>
    </location>
</feature>
<feature type="compositionally biased region" description="Polar residues" evidence="1">
    <location>
        <begin position="2444"/>
        <end position="2456"/>
    </location>
</feature>
<feature type="region of interest" description="Disordered" evidence="1">
    <location>
        <begin position="629"/>
        <end position="860"/>
    </location>
</feature>
<feature type="region of interest" description="Disordered" evidence="1">
    <location>
        <begin position="1166"/>
        <end position="1192"/>
    </location>
</feature>
<feature type="region of interest" description="Disordered" evidence="1">
    <location>
        <begin position="1074"/>
        <end position="1153"/>
    </location>
</feature>
<dbReference type="GO" id="GO:0005874">
    <property type="term" value="C:microtubule"/>
    <property type="evidence" value="ECO:0007669"/>
    <property type="project" value="InterPro"/>
</dbReference>
<dbReference type="Proteomes" id="UP000504606">
    <property type="component" value="Unplaced"/>
</dbReference>
<feature type="compositionally biased region" description="Polar residues" evidence="1">
    <location>
        <begin position="2894"/>
        <end position="2908"/>
    </location>
</feature>
<feature type="region of interest" description="Disordered" evidence="1">
    <location>
        <begin position="3471"/>
        <end position="3620"/>
    </location>
</feature>
<evidence type="ECO:0000259" key="2">
    <source>
        <dbReference type="Pfam" id="PF23415"/>
    </source>
</evidence>
<feature type="compositionally biased region" description="Polar residues" evidence="1">
    <location>
        <begin position="2358"/>
        <end position="2387"/>
    </location>
</feature>
<feature type="compositionally biased region" description="Basic and acidic residues" evidence="1">
    <location>
        <begin position="837"/>
        <end position="860"/>
    </location>
</feature>
<feature type="compositionally biased region" description="Basic and acidic residues" evidence="1">
    <location>
        <begin position="3592"/>
        <end position="3614"/>
    </location>
</feature>
<feature type="compositionally biased region" description="Polar residues" evidence="1">
    <location>
        <begin position="1734"/>
        <end position="1755"/>
    </location>
</feature>
<feature type="region of interest" description="Disordered" evidence="1">
    <location>
        <begin position="2404"/>
        <end position="2457"/>
    </location>
</feature>
<feature type="compositionally biased region" description="Basic and acidic residues" evidence="1">
    <location>
        <begin position="1584"/>
        <end position="1605"/>
    </location>
</feature>
<gene>
    <name evidence="5" type="primary">LOC113205762</name>
</gene>
<feature type="compositionally biased region" description="Polar residues" evidence="1">
    <location>
        <begin position="2588"/>
        <end position="2607"/>
    </location>
</feature>
<feature type="compositionally biased region" description="Basic and acidic residues" evidence="1">
    <location>
        <begin position="1519"/>
        <end position="1541"/>
    </location>
</feature>
<feature type="compositionally biased region" description="Polar residues" evidence="1">
    <location>
        <begin position="1131"/>
        <end position="1142"/>
    </location>
</feature>
<feature type="compositionally biased region" description="Low complexity" evidence="1">
    <location>
        <begin position="2095"/>
        <end position="2112"/>
    </location>
</feature>
<evidence type="ECO:0000313" key="5">
    <source>
        <dbReference type="RefSeq" id="XP_026277296.2"/>
    </source>
</evidence>
<evidence type="ECO:0000313" key="4">
    <source>
        <dbReference type="Proteomes" id="UP000504606"/>
    </source>
</evidence>
<feature type="compositionally biased region" description="Basic and acidic residues" evidence="1">
    <location>
        <begin position="678"/>
        <end position="705"/>
    </location>
</feature>
<feature type="region of interest" description="Disordered" evidence="1">
    <location>
        <begin position="2655"/>
        <end position="2692"/>
    </location>
</feature>
<feature type="compositionally biased region" description="Polar residues" evidence="1">
    <location>
        <begin position="2138"/>
        <end position="2171"/>
    </location>
</feature>
<feature type="region of interest" description="Disordered" evidence="1">
    <location>
        <begin position="1"/>
        <end position="68"/>
    </location>
</feature>
<dbReference type="InterPro" id="IPR056617">
    <property type="entry name" value="MAP1B/S_N"/>
</dbReference>
<feature type="compositionally biased region" description="Polar residues" evidence="1">
    <location>
        <begin position="2113"/>
        <end position="2127"/>
    </location>
</feature>
<feature type="region of interest" description="Disordered" evidence="1">
    <location>
        <begin position="1290"/>
        <end position="1358"/>
    </location>
</feature>
<evidence type="ECO:0000259" key="3">
    <source>
        <dbReference type="Pfam" id="PF25281"/>
    </source>
</evidence>
<feature type="compositionally biased region" description="Polar residues" evidence="1">
    <location>
        <begin position="1960"/>
        <end position="1995"/>
    </location>
</feature>
<feature type="domain" description="Microtubule-associated protein 1B/S N-terminal" evidence="2">
    <location>
        <begin position="78"/>
        <end position="272"/>
    </location>
</feature>
<feature type="compositionally biased region" description="Polar residues" evidence="1">
    <location>
        <begin position="2680"/>
        <end position="2692"/>
    </location>
</feature>
<feature type="compositionally biased region" description="Basic and acidic residues" evidence="1">
    <location>
        <begin position="3095"/>
        <end position="3108"/>
    </location>
</feature>
<dbReference type="GeneID" id="113205762"/>
<feature type="domain" description="Microtubule-associated protein 1A/B/S-like MBL-like" evidence="3">
    <location>
        <begin position="280"/>
        <end position="546"/>
    </location>
</feature>
<feature type="region of interest" description="Disordered" evidence="1">
    <location>
        <begin position="2811"/>
        <end position="2830"/>
    </location>
</feature>
<feature type="compositionally biased region" description="Basic and acidic residues" evidence="1">
    <location>
        <begin position="1316"/>
        <end position="1358"/>
    </location>
</feature>
<organism evidence="4 5">
    <name type="scientific">Frankliniella occidentalis</name>
    <name type="common">Western flower thrips</name>
    <name type="synonym">Euthrips occidentalis</name>
    <dbReference type="NCBI Taxonomy" id="133901"/>
    <lineage>
        <taxon>Eukaryota</taxon>
        <taxon>Metazoa</taxon>
        <taxon>Ecdysozoa</taxon>
        <taxon>Arthropoda</taxon>
        <taxon>Hexapoda</taxon>
        <taxon>Insecta</taxon>
        <taxon>Pterygota</taxon>
        <taxon>Neoptera</taxon>
        <taxon>Paraneoptera</taxon>
        <taxon>Thysanoptera</taxon>
        <taxon>Terebrantia</taxon>
        <taxon>Thripoidea</taxon>
        <taxon>Thripidae</taxon>
        <taxon>Frankliniella</taxon>
    </lineage>
</organism>
<dbReference type="GO" id="GO:0000226">
    <property type="term" value="P:microtubule cytoskeleton organization"/>
    <property type="evidence" value="ECO:0007669"/>
    <property type="project" value="InterPro"/>
</dbReference>
<feature type="compositionally biased region" description="Polar residues" evidence="1">
    <location>
        <begin position="2068"/>
        <end position="2081"/>
    </location>
</feature>
<dbReference type="GO" id="GO:0016358">
    <property type="term" value="P:dendrite development"/>
    <property type="evidence" value="ECO:0007669"/>
    <property type="project" value="TreeGrafter"/>
</dbReference>
<feature type="compositionally biased region" description="Polar residues" evidence="1">
    <location>
        <begin position="2662"/>
        <end position="2674"/>
    </location>
</feature>
<feature type="compositionally biased region" description="Basic and acidic residues" evidence="1">
    <location>
        <begin position="1759"/>
        <end position="1791"/>
    </location>
</feature>
<feature type="compositionally biased region" description="Basic and acidic residues" evidence="1">
    <location>
        <begin position="1119"/>
        <end position="1130"/>
    </location>
</feature>
<feature type="compositionally biased region" description="Low complexity" evidence="1">
    <location>
        <begin position="1919"/>
        <end position="1947"/>
    </location>
</feature>
<dbReference type="GO" id="GO:0031114">
    <property type="term" value="P:regulation of microtubule depolymerization"/>
    <property type="evidence" value="ECO:0007669"/>
    <property type="project" value="TreeGrafter"/>
</dbReference>
<feature type="region of interest" description="Disordered" evidence="1">
    <location>
        <begin position="3176"/>
        <end position="3229"/>
    </location>
</feature>
<feature type="region of interest" description="Disordered" evidence="1">
    <location>
        <begin position="2486"/>
        <end position="2507"/>
    </location>
</feature>
<dbReference type="Pfam" id="PF23415">
    <property type="entry name" value="MAPB1_N"/>
    <property type="match status" value="1"/>
</dbReference>
<dbReference type="GO" id="GO:0005875">
    <property type="term" value="C:microtubule associated complex"/>
    <property type="evidence" value="ECO:0007669"/>
    <property type="project" value="TreeGrafter"/>
</dbReference>
<proteinExistence type="predicted"/>
<feature type="compositionally biased region" description="Acidic residues" evidence="1">
    <location>
        <begin position="935"/>
        <end position="944"/>
    </location>
</feature>
<feature type="compositionally biased region" description="Low complexity" evidence="1">
    <location>
        <begin position="31"/>
        <end position="50"/>
    </location>
</feature>
<feature type="region of interest" description="Disordered" evidence="1">
    <location>
        <begin position="896"/>
        <end position="1029"/>
    </location>
</feature>
<feature type="compositionally biased region" description="Basic and acidic residues" evidence="1">
    <location>
        <begin position="2881"/>
        <end position="2890"/>
    </location>
</feature>
<feature type="region of interest" description="Disordered" evidence="1">
    <location>
        <begin position="2835"/>
        <end position="2908"/>
    </location>
</feature>
<feature type="compositionally biased region" description="Polar residues" evidence="1">
    <location>
        <begin position="3319"/>
        <end position="3331"/>
    </location>
</feature>
<feature type="compositionally biased region" description="Gly residues" evidence="1">
    <location>
        <begin position="1"/>
        <end position="11"/>
    </location>
</feature>
<feature type="compositionally biased region" description="Basic and acidic residues" evidence="1">
    <location>
        <begin position="1642"/>
        <end position="1654"/>
    </location>
</feature>
<feature type="compositionally biased region" description="Polar residues" evidence="1">
    <location>
        <begin position="1851"/>
        <end position="1864"/>
    </location>
</feature>
<feature type="compositionally biased region" description="Low complexity" evidence="1">
    <location>
        <begin position="1489"/>
        <end position="1498"/>
    </location>
</feature>
<feature type="compositionally biased region" description="Basic and acidic residues" evidence="1">
    <location>
        <begin position="1712"/>
        <end position="1733"/>
    </location>
</feature>
<dbReference type="InterPro" id="IPR026074">
    <property type="entry name" value="MAP1"/>
</dbReference>
<feature type="region of interest" description="Disordered" evidence="1">
    <location>
        <begin position="1468"/>
        <end position="1655"/>
    </location>
</feature>
<feature type="compositionally biased region" description="Basic and acidic residues" evidence="1">
    <location>
        <begin position="1693"/>
        <end position="1703"/>
    </location>
</feature>
<feature type="compositionally biased region" description="Polar residues" evidence="1">
    <location>
        <begin position="2006"/>
        <end position="2037"/>
    </location>
</feature>
<feature type="compositionally biased region" description="Basic and acidic residues" evidence="1">
    <location>
        <begin position="1234"/>
        <end position="1243"/>
    </location>
</feature>
<feature type="compositionally biased region" description="Polar residues" evidence="1">
    <location>
        <begin position="2332"/>
        <end position="2350"/>
    </location>
</feature>
<keyword evidence="4" id="KW-1185">Reference proteome</keyword>
<feature type="region of interest" description="Disordered" evidence="1">
    <location>
        <begin position="2535"/>
        <end position="2642"/>
    </location>
</feature>
<dbReference type="GO" id="GO:0045202">
    <property type="term" value="C:synapse"/>
    <property type="evidence" value="ECO:0007669"/>
    <property type="project" value="TreeGrafter"/>
</dbReference>
<feature type="compositionally biased region" description="Basic and acidic residues" evidence="1">
    <location>
        <begin position="750"/>
        <end position="761"/>
    </location>
</feature>
<feature type="compositionally biased region" description="Polar residues" evidence="1">
    <location>
        <begin position="720"/>
        <end position="747"/>
    </location>
</feature>
<sequence>MDAPPGDGGGTTPPAQDGPPPGQDGAPPPDEAAAAADAGAEAPTAVAPAASEEDQAPPVVPANVGAHPPPSPLSGGYLLIIIGEPHSAEHRDLILQRVAKGFLSWDSSECHVDLEKELSTLSSLAPKGEESRNGERLVQYASESLVTEVLVHPQVNTLLQCVRNLLSSFTRHRHILHAGYTFAGTGSWILQDGTFSYADLSELFHEPDVQRVLRAYENSVSVDVHCCAEGPWRDASASAQPFSRYCKVRVNPPDVLTAGSSAITSFIDYVSEFVEPAALESLLEPSDVVGNIRFSHPTLYVFPGGQGDAALFGINGFNMLVDGGFGRKSCFWDFARHLDRLDAVLLTRLNNANAHGLASLLRRKRNAHVYPQIGHFFCNLQDRKVVTSPDGDKDRDNLLVSLVEEGQEMVLNLRELHLKPSPCYRDSVVEPVNLYHKVGHGKLDMYVVSPARDSREVKEFLARWAANDAKLFASHLKKDARDFQFPLQNMVSICALLVWQPANPQDTITRILFPGSTPQVKIFEGLDKIRHLEYLKHPRCTAKSLSPSPSIVSLSAKTQARKYTPTVLDKITPGEQQKTYTRTVPTSETNKHHVLKAATIPIAGGVPDTKVYRTTTTSTLNTKSQLITKKVEKSKTESEKQEKDSVSSEKKLEDLQNNKEEKMKESLRARSKPRQSSHSKERKVLKAQTNEKKDAGKKEKKEERTSPTTPKRILDGKVNGASTRSESTTRVSNRSSSKTRRSPSGTPAKSAKEANNRKVAESKVQTSRAVSLSRTGTSKTSKREEIVESTGKVKQVDKPISKRTKPASPSKTIKLLGSPAKAQPKATGVKTTLRKSRANDKDAGVKKGEPQYGDKEKIISVVSDKGDGVADNAQEEKTFANEDVKNVIVEIVDTNVTEEGKQGLPVDESASVPPQSAASEEDEKKSEGEIRSIEGEEEEEDEYLVIEKEEPYTEESFQDQLSAESHAPVAMDDRGVSDDDGEDEKLKRDTQESEKIKEVEKPRKKSEPKLTMQLTDKEHAEQIAKSSTEQVQAAERKLSLKPASVLSEALISPGDKEKLFEEVQGIITSATELVSKKEEKASPVEDGLKNADESKSEEKLNDRVEDDVKVTDGKQFSSEQKEESQPDEKMSTTVESGATTAPTLPEDERIPLDDIKEVVEEKHILEETKEKECEQPQADEPLPEMGQSARPGHFNIQGAVCTLHRDIIKTPDEVADLPVDEEYDPSMYSKEEILKSPCEDAPRKHSTSGIGETGAAKVADDKVVPVDIVKQEIDELEHIKEMREMLEDAAGNAPFATADKQTSLPEVVGTGNDQVKSNHENYQGKENRDEQEKDVDTKEVCEKSASESPSEVKKVSTSELKVEERSDICVSLEELRILGHEVADLKPPETKRVDAKYSDIEPRNLVEPDVPIKEIGGKPVTISILHVGESLASEISAVEKDSSGIAVMGIPEPLEAVQEDVYLESSVEEEPIYGKTDALTHPEYVTVTPDSSPEGPKSPSEKRHSVSTKGSRKSSSAGKETDIKPVSDTENEREVIRRESIPESTVIEPSSHSKVDSRRSSGIDQSKCAADDEGNAVLLPTTNVEEKSSVADKEGAQLGVGDREVSSMVQDTDELVSSKPTSRKPSTAMKDESVHTPNNQSHGDERFEAQKESSFKTNVDNFHGEIKKSEDLDIDPSASVEHVTTFAEPECLEGGKTETEKNSETVTDDSTVLEKVKSMSEKPNETKSAEKLNEYSSVLQSPDTDLGKTLTSAAPTVSKGDKVEDIVKELKEETPEERNEGKSIAENDCRSTTKSQDVPCAKGITPTSLGPPDTKSGTTPDSPLTPASSQTGKDDIEICLSSQPTKKDISDSQATPQVDSSISTPVAPGNVPDPVLDASETLPQKTICDVTTKLQEGSTSLQADASTIKSTIEAECTQSATTSPTKSATPSADVTSRPSSAASNKSSTMETDISSVVVGSAQSLSSSPTKSGTPSADATSRPTSSASNKSATIETDVSPAVVDSAQKLTTSPTKSGTPSVDVTSRPNSAASNRSTTMEVDLSSAVADSAHSLTTSPTKSATPGADVTSRPTSSASNKSSTMDVDVRSAVADSAHSLTTSPTKSATPSADATSRPTSSASNKSATMETDISPAVADSAPSPTTSPTKNATPSADITSRPTSAASNKSTTMETDISPAVADSTQSLSTSPTKIATPSADVTSRPASAASDKSVTVETEVSANVVDATQSLAASPTKSATSSFGVTSRPDSAASHKSATVDTEVASAAADGIQSLTTSPTKGTTPCSEVTSRPTSAASNKSITLETDIPSAVVGTAHSLTTSPTNSPSLHADVTSRPTSAASNKSATIETEISSAVGDSGCSVTTSPTKIATPNADVTSRPASVASNTSATIETDISPAVIDSAHSLTTSPTKSATLSGEPTSRPTSAGSTKSAMSESEPLPALAGGTQSLTISPTKHVTPSAEVISRHASPATEICVTELQVTTDQAKAETRADSISSSQMSEPVDGSLATSNISHESVALVPNKTDLSVSTEKTFECSTETTSSPSAQSPSTLSKTSQHFTPERVLSPVTSLEGKGEVTCAGSPPLVQETKTTNVSPPASPPSKTVSPLSPDLKMSPENAPSLAALSGHQSPPSGPSGEEGKSGVVINRDLMVSEHTVEPDAPSSSLPESLTTKSDAPLQTVGSVSVSPEPSLNISHELEYGKTRNDENVTKSAEVSRKSSVVGGQDVSLILQDTEDLLAIENVLHRNVIEKETAESSKLKKEAEDTEKAVVHSSIDRCETDNMDDLIEGTEFSIELGNARQADLMVDTSVSSLEEERRSGATTPSILVTGCKTLARQSQPSESDSEMPEEDSHKRQDDNVFESSSPITNSPAKPKIVATSKESEAKHSGEEETSVAQTVDQKVAGDTQTSSIDKGILTSTQEFLITETERHTDTNIVCSGAVLVSNSSENVPKQPKSADSHGISDAVGISSTVFTEIAAVEKAEAATSPMTPLEPGNKTETGADSFVKEATKSFISSEKSVSGGAKELCVMSTDSSRTESTESKTSIEPEAKSSFIGVTSATSNVSIVQQDSIKKVSSDEHAALTISRDGGSDLGHQETEEERKTEFEHESEEPEFTLVSKSVHEEYINVPANENDGDCKKLAATTTVSTFTAKDVSDSPKHGDITKTVTTVTKVTKSGDGADSVETTTTEEVQSEGKITSVTTKTESSPLHKRSATEPEDSLTVTSAFDSSSSVNRSLIDEGSDTSGAKTEAGLLLQSAVVNVVDGVASVAKQATDGFEDAMAAGLSLLTSVVGVRKDSLEATRSCTPGSDVEIEPSTPRSDVSSGQVSRAPTDYRLESEDEDGVGSPTSLTSQLTHSPPPPHFDFDIGDPHRTIAGGLAGIRDDQYMLESRTSTSQVRRQTIADPMTTSMYSVFSNEPLAESSERQTDQKLDQSSYMQLSEVIEEASKSTSEYQSGDIMSTSVVSSLTSDRASFDQAVEEHRAARGSDLTRSTENIHTLHEEKPDASSANVFKSVVLSEGPGTSLQAPVEGMPPGSGKEPQGARVSDLASLPTIPKDPIEDWGKPLGLPSPAPPPSNTTEESAPSPKGTPQKDKLGSRKAVSDNKRRPESPRKSHRISKGNPIYIDLTYVPHHGNSYYASLEFFKRVRARYYVFSGIEPSRDVYNALLEAKQSWEDKDLEVTIIPTYDTDTLGYWVAENEDALAKYKIDLSPSASRCTINLQDHETSCSAYRLEF</sequence>
<accession>A0A6J1SFD0</accession>
<evidence type="ECO:0000256" key="1">
    <source>
        <dbReference type="SAM" id="MobiDB-lite"/>
    </source>
</evidence>
<feature type="region of interest" description="Disordered" evidence="1">
    <location>
        <begin position="1234"/>
        <end position="1255"/>
    </location>
</feature>
<dbReference type="GO" id="GO:0007409">
    <property type="term" value="P:axonogenesis"/>
    <property type="evidence" value="ECO:0007669"/>
    <property type="project" value="TreeGrafter"/>
</dbReference>
<feature type="compositionally biased region" description="Polar residues" evidence="1">
    <location>
        <begin position="2861"/>
        <end position="2871"/>
    </location>
</feature>
<dbReference type="GO" id="GO:0043025">
    <property type="term" value="C:neuronal cell body"/>
    <property type="evidence" value="ECO:0007669"/>
    <property type="project" value="TreeGrafter"/>
</dbReference>
<dbReference type="Pfam" id="PF25281">
    <property type="entry name" value="MBL_MAP1B"/>
    <property type="match status" value="1"/>
</dbReference>
<feature type="region of interest" description="Disordered" evidence="1">
    <location>
        <begin position="1915"/>
        <end position="2387"/>
    </location>
</feature>
<name>A0A6J1SFD0_FRAOC</name>
<feature type="compositionally biased region" description="Polar residues" evidence="1">
    <location>
        <begin position="2404"/>
        <end position="2433"/>
    </location>
</feature>
<feature type="compositionally biased region" description="Polar residues" evidence="1">
    <location>
        <begin position="1815"/>
        <end position="1831"/>
    </location>
</feature>
<feature type="compositionally biased region" description="Polar residues" evidence="1">
    <location>
        <begin position="2179"/>
        <end position="2257"/>
    </location>
</feature>
<dbReference type="GO" id="GO:0005829">
    <property type="term" value="C:cytosol"/>
    <property type="evidence" value="ECO:0007669"/>
    <property type="project" value="TreeGrafter"/>
</dbReference>
<feature type="region of interest" description="Disordered" evidence="1">
    <location>
        <begin position="3085"/>
        <end position="3116"/>
    </location>
</feature>
<feature type="compositionally biased region" description="Polar residues" evidence="1">
    <location>
        <begin position="2270"/>
        <end position="2301"/>
    </location>
</feature>
<dbReference type="KEGG" id="foc:113205762"/>
<dbReference type="OrthoDB" id="5371837at2759"/>
<feature type="compositionally biased region" description="Low complexity" evidence="1">
    <location>
        <begin position="2537"/>
        <end position="2553"/>
    </location>
</feature>
<feature type="compositionally biased region" description="Basic and acidic residues" evidence="1">
    <location>
        <begin position="1074"/>
        <end position="1112"/>
    </location>
</feature>
<feature type="compositionally biased region" description="Low complexity" evidence="1">
    <location>
        <begin position="1507"/>
        <end position="1518"/>
    </location>
</feature>
<feature type="compositionally biased region" description="Basic and acidic residues" evidence="1">
    <location>
        <begin position="922"/>
        <end position="934"/>
    </location>
</feature>
<dbReference type="InterPro" id="IPR057480">
    <property type="entry name" value="MAP1A/B/S-like_MBL"/>
</dbReference>
<dbReference type="CTD" id="5740544"/>
<reference evidence="5" key="1">
    <citation type="submission" date="2025-08" db="UniProtKB">
        <authorList>
            <consortium name="RefSeq"/>
        </authorList>
    </citation>
    <scope>IDENTIFICATION</scope>
    <source>
        <tissue evidence="5">Whole organism</tissue>
    </source>
</reference>
<feature type="region of interest" description="Disordered" evidence="1">
    <location>
        <begin position="1685"/>
        <end position="1883"/>
    </location>
</feature>
<feature type="compositionally biased region" description="Polar residues" evidence="1">
    <location>
        <begin position="763"/>
        <end position="779"/>
    </location>
</feature>
<dbReference type="PANTHER" id="PTHR13843">
    <property type="entry name" value="MICROTUBULE-ASSOCIATED PROTEIN"/>
    <property type="match status" value="1"/>
</dbReference>
<dbReference type="GO" id="GO:0030425">
    <property type="term" value="C:dendrite"/>
    <property type="evidence" value="ECO:0007669"/>
    <property type="project" value="TreeGrafter"/>
</dbReference>